<dbReference type="WBParaSite" id="nRc.2.0.1.t39637-RA">
    <property type="protein sequence ID" value="nRc.2.0.1.t39637-RA"/>
    <property type="gene ID" value="nRc.2.0.1.g39637"/>
</dbReference>
<keyword evidence="1" id="KW-1185">Reference proteome</keyword>
<dbReference type="AlphaFoldDB" id="A0A915KLC0"/>
<protein>
    <submittedName>
        <fullName evidence="2">Uncharacterized protein</fullName>
    </submittedName>
</protein>
<evidence type="ECO:0000313" key="1">
    <source>
        <dbReference type="Proteomes" id="UP000887565"/>
    </source>
</evidence>
<organism evidence="1 2">
    <name type="scientific">Romanomermis culicivorax</name>
    <name type="common">Nematode worm</name>
    <dbReference type="NCBI Taxonomy" id="13658"/>
    <lineage>
        <taxon>Eukaryota</taxon>
        <taxon>Metazoa</taxon>
        <taxon>Ecdysozoa</taxon>
        <taxon>Nematoda</taxon>
        <taxon>Enoplea</taxon>
        <taxon>Dorylaimia</taxon>
        <taxon>Mermithida</taxon>
        <taxon>Mermithoidea</taxon>
        <taxon>Mermithidae</taxon>
        <taxon>Romanomermis</taxon>
    </lineage>
</organism>
<name>A0A915KLC0_ROMCU</name>
<reference evidence="2" key="1">
    <citation type="submission" date="2022-11" db="UniProtKB">
        <authorList>
            <consortium name="WormBaseParasite"/>
        </authorList>
    </citation>
    <scope>IDENTIFICATION</scope>
</reference>
<evidence type="ECO:0000313" key="2">
    <source>
        <dbReference type="WBParaSite" id="nRc.2.0.1.t39637-RA"/>
    </source>
</evidence>
<accession>A0A915KLC0</accession>
<sequence>MSAIRIRTRIPPINQLEFTAASILHSTATAVVTNQTALGKTDVKYDWLHGTCTESRLVTAATTVAMP</sequence>
<proteinExistence type="predicted"/>
<dbReference type="Proteomes" id="UP000887565">
    <property type="component" value="Unplaced"/>
</dbReference>